<keyword evidence="2" id="KW-1185">Reference proteome</keyword>
<accession>A0A4R8PUG3</accession>
<dbReference type="AlphaFoldDB" id="A0A4R8PUG3"/>
<proteinExistence type="predicted"/>
<comment type="caution">
    <text evidence="1">The sequence shown here is derived from an EMBL/GenBank/DDBJ whole genome shotgun (WGS) entry which is preliminary data.</text>
</comment>
<evidence type="ECO:0000313" key="1">
    <source>
        <dbReference type="EMBL" id="TDZ29407.1"/>
    </source>
</evidence>
<dbReference type="Proteomes" id="UP000295083">
    <property type="component" value="Unassembled WGS sequence"/>
</dbReference>
<evidence type="ECO:0000313" key="2">
    <source>
        <dbReference type="Proteomes" id="UP000295083"/>
    </source>
</evidence>
<name>A0A4R8PUG3_9PEZI</name>
<organism evidence="1 2">
    <name type="scientific">Colletotrichum spinosum</name>
    <dbReference type="NCBI Taxonomy" id="1347390"/>
    <lineage>
        <taxon>Eukaryota</taxon>
        <taxon>Fungi</taxon>
        <taxon>Dikarya</taxon>
        <taxon>Ascomycota</taxon>
        <taxon>Pezizomycotina</taxon>
        <taxon>Sordariomycetes</taxon>
        <taxon>Hypocreomycetidae</taxon>
        <taxon>Glomerellales</taxon>
        <taxon>Glomerellaceae</taxon>
        <taxon>Colletotrichum</taxon>
        <taxon>Colletotrichum orbiculare species complex</taxon>
    </lineage>
</organism>
<gene>
    <name evidence="1" type="ORF">C8035_v011311</name>
</gene>
<reference evidence="1 2" key="1">
    <citation type="submission" date="2018-11" db="EMBL/GenBank/DDBJ databases">
        <title>Genome sequence and assembly of Colletotrichum spinosum.</title>
        <authorList>
            <person name="Gan P."/>
            <person name="Shirasu K."/>
        </authorList>
    </citation>
    <scope>NUCLEOTIDE SEQUENCE [LARGE SCALE GENOMIC DNA]</scope>
    <source>
        <strain evidence="1 2">CBS 515.97</strain>
    </source>
</reference>
<sequence>MLRSTRAAAVGQSGLHGLVRLIVRPIIPAHGVSPTTMPEEAQIVGVAHGSDDQTLHEMTRRCSATSRGGFVNPLSCPDMLHKVVEMRYDVVSPLLGNHIEHATGTQRQVAETKLLTKSSATFRPANDGLEPASRRTARETTQVSLIHRIATQVLHGQTRHS</sequence>
<dbReference type="EMBL" id="QAPG01000281">
    <property type="protein sequence ID" value="TDZ29407.1"/>
    <property type="molecule type" value="Genomic_DNA"/>
</dbReference>
<protein>
    <submittedName>
        <fullName evidence="1">Uncharacterized protein</fullName>
    </submittedName>
</protein>